<keyword evidence="1" id="KW-1133">Transmembrane helix</keyword>
<gene>
    <name evidence="2" type="ORF">SAMN04488067_104139</name>
</gene>
<evidence type="ECO:0000256" key="1">
    <source>
        <dbReference type="SAM" id="Phobius"/>
    </source>
</evidence>
<feature type="transmembrane region" description="Helical" evidence="1">
    <location>
        <begin position="20"/>
        <end position="43"/>
    </location>
</feature>
<proteinExistence type="predicted"/>
<organism evidence="2 3">
    <name type="scientific">Halorubrum xinjiangense</name>
    <dbReference type="NCBI Taxonomy" id="261291"/>
    <lineage>
        <taxon>Archaea</taxon>
        <taxon>Methanobacteriati</taxon>
        <taxon>Methanobacteriota</taxon>
        <taxon>Stenosarchaea group</taxon>
        <taxon>Halobacteria</taxon>
        <taxon>Halobacteriales</taxon>
        <taxon>Haloferacaceae</taxon>
        <taxon>Halorubrum</taxon>
    </lineage>
</organism>
<keyword evidence="3" id="KW-1185">Reference proteome</keyword>
<evidence type="ECO:0000313" key="3">
    <source>
        <dbReference type="Proteomes" id="UP000324020"/>
    </source>
</evidence>
<accession>A0A1G7KY69</accession>
<name>A0A1G7KY69_9EURY</name>
<dbReference type="AlphaFoldDB" id="A0A1G7KY69"/>
<dbReference type="RefSeq" id="WP_262488590.1">
    <property type="nucleotide sequence ID" value="NZ_FNBO01000004.1"/>
</dbReference>
<keyword evidence="1" id="KW-0472">Membrane</keyword>
<protein>
    <submittedName>
        <fullName evidence="2">Uncharacterized protein</fullName>
    </submittedName>
</protein>
<reference evidence="2 3" key="1">
    <citation type="submission" date="2016-10" db="EMBL/GenBank/DDBJ databases">
        <authorList>
            <person name="Varghese N."/>
            <person name="Submissions S."/>
        </authorList>
    </citation>
    <scope>NUCLEOTIDE SEQUENCE [LARGE SCALE GENOMIC DNA]</scope>
    <source>
        <strain evidence="2 3">CGMCC 1.3527</strain>
    </source>
</reference>
<sequence length="44" mass="4518">MQNIEDLVLDENEEALAPAVVIATIALLAVFVVGVLVSVVGLVA</sequence>
<evidence type="ECO:0000313" key="2">
    <source>
        <dbReference type="EMBL" id="SDF42143.1"/>
    </source>
</evidence>
<keyword evidence="1" id="KW-0812">Transmembrane</keyword>
<dbReference type="EMBL" id="FNBO01000004">
    <property type="protein sequence ID" value="SDF42143.1"/>
    <property type="molecule type" value="Genomic_DNA"/>
</dbReference>
<dbReference type="Proteomes" id="UP000324020">
    <property type="component" value="Unassembled WGS sequence"/>
</dbReference>